<comment type="caution">
    <text evidence="1">The sequence shown here is derived from an EMBL/GenBank/DDBJ whole genome shotgun (WGS) entry which is preliminary data.</text>
</comment>
<reference evidence="1 2" key="1">
    <citation type="submission" date="2021-06" db="EMBL/GenBank/DDBJ databases">
        <title>Caerostris darwini draft genome.</title>
        <authorList>
            <person name="Kono N."/>
            <person name="Arakawa K."/>
        </authorList>
    </citation>
    <scope>NUCLEOTIDE SEQUENCE [LARGE SCALE GENOMIC DNA]</scope>
</reference>
<keyword evidence="2" id="KW-1185">Reference proteome</keyword>
<proteinExistence type="predicted"/>
<evidence type="ECO:0000313" key="1">
    <source>
        <dbReference type="EMBL" id="GIY33569.1"/>
    </source>
</evidence>
<organism evidence="1 2">
    <name type="scientific">Caerostris darwini</name>
    <dbReference type="NCBI Taxonomy" id="1538125"/>
    <lineage>
        <taxon>Eukaryota</taxon>
        <taxon>Metazoa</taxon>
        <taxon>Ecdysozoa</taxon>
        <taxon>Arthropoda</taxon>
        <taxon>Chelicerata</taxon>
        <taxon>Arachnida</taxon>
        <taxon>Araneae</taxon>
        <taxon>Araneomorphae</taxon>
        <taxon>Entelegynae</taxon>
        <taxon>Araneoidea</taxon>
        <taxon>Araneidae</taxon>
        <taxon>Caerostris</taxon>
    </lineage>
</organism>
<accession>A0AAV4SJT6</accession>
<evidence type="ECO:0000313" key="2">
    <source>
        <dbReference type="Proteomes" id="UP001054837"/>
    </source>
</evidence>
<name>A0AAV4SJT6_9ARAC</name>
<gene>
    <name evidence="1" type="ORF">CDAR_595471</name>
</gene>
<sequence length="168" mass="18410">MSSGTSIRFSAVPAGDRRPYWPSDKMDRYHPKPNQCCGDVPVVRRKRATASARSRCNRYTTLCGKAFPPFVAAQVLGTLAGKVVDACKGLVGGTNMLNLKQIWQHGEGLVKAREEKPAVPWLAAIRMMNGGSLKCPPGAVQILMITHGSLRLQVITGPKRRAPRLLYR</sequence>
<dbReference type="EMBL" id="BPLQ01007950">
    <property type="protein sequence ID" value="GIY33569.1"/>
    <property type="molecule type" value="Genomic_DNA"/>
</dbReference>
<dbReference type="AlphaFoldDB" id="A0AAV4SJT6"/>
<protein>
    <submittedName>
        <fullName evidence="1">Uncharacterized protein</fullName>
    </submittedName>
</protein>
<dbReference type="Proteomes" id="UP001054837">
    <property type="component" value="Unassembled WGS sequence"/>
</dbReference>